<evidence type="ECO:0000313" key="3">
    <source>
        <dbReference type="Proteomes" id="UP001054945"/>
    </source>
</evidence>
<name>A0AAV4XN58_CAEEX</name>
<evidence type="ECO:0008006" key="4">
    <source>
        <dbReference type="Google" id="ProtNLM"/>
    </source>
</evidence>
<comment type="caution">
    <text evidence="2">The sequence shown here is derived from an EMBL/GenBank/DDBJ whole genome shotgun (WGS) entry which is preliminary data.</text>
</comment>
<gene>
    <name evidence="2" type="ORF">CEXT_569991</name>
</gene>
<feature type="region of interest" description="Disordered" evidence="1">
    <location>
        <begin position="186"/>
        <end position="225"/>
    </location>
</feature>
<dbReference type="EMBL" id="BPLR01000509">
    <property type="protein sequence ID" value="GIY95370.1"/>
    <property type="molecule type" value="Genomic_DNA"/>
</dbReference>
<accession>A0AAV4XN58</accession>
<dbReference type="Proteomes" id="UP001054945">
    <property type="component" value="Unassembled WGS sequence"/>
</dbReference>
<feature type="region of interest" description="Disordered" evidence="1">
    <location>
        <begin position="290"/>
        <end position="312"/>
    </location>
</feature>
<dbReference type="AlphaFoldDB" id="A0AAV4XN58"/>
<sequence length="321" mass="34834">MTSSCRGPHRNLQGSIPKTLVPKNNLPPLLDRLSFLPLGTLTRRSASPPSSSSHLPATVPFRLSWLCPFPLVRDEDSLIVDFPLCGEVTCPEQDCSIPLCANLGLNGVVREKNTSGSTTIFLMSRLVSAGVCRTNIAKPVKQHQCLQTLDLYVPATHCQWRCDPSSITFPSEASLRNHLAGHKKAELRDAAPKLSLPTPSIKKQNRRKSGANVSSDINEPSNVSDPAAVLAQPVLQNDIHMCPDEVVQGPLGHFLDPLDNFSADQFPPNTFEAFEDLVEDITQAAITHLFPDGSPSNGPSSQSTAINIDDSATCQRLYTKP</sequence>
<organism evidence="2 3">
    <name type="scientific">Caerostris extrusa</name>
    <name type="common">Bark spider</name>
    <name type="synonym">Caerostris bankana</name>
    <dbReference type="NCBI Taxonomy" id="172846"/>
    <lineage>
        <taxon>Eukaryota</taxon>
        <taxon>Metazoa</taxon>
        <taxon>Ecdysozoa</taxon>
        <taxon>Arthropoda</taxon>
        <taxon>Chelicerata</taxon>
        <taxon>Arachnida</taxon>
        <taxon>Araneae</taxon>
        <taxon>Araneomorphae</taxon>
        <taxon>Entelegynae</taxon>
        <taxon>Araneoidea</taxon>
        <taxon>Araneidae</taxon>
        <taxon>Caerostris</taxon>
    </lineage>
</organism>
<proteinExistence type="predicted"/>
<keyword evidence="3" id="KW-1185">Reference proteome</keyword>
<feature type="compositionally biased region" description="Polar residues" evidence="1">
    <location>
        <begin position="294"/>
        <end position="312"/>
    </location>
</feature>
<evidence type="ECO:0000313" key="2">
    <source>
        <dbReference type="EMBL" id="GIY95370.1"/>
    </source>
</evidence>
<feature type="compositionally biased region" description="Polar residues" evidence="1">
    <location>
        <begin position="211"/>
        <end position="224"/>
    </location>
</feature>
<feature type="region of interest" description="Disordered" evidence="1">
    <location>
        <begin position="1"/>
        <end position="20"/>
    </location>
</feature>
<protein>
    <recommendedName>
        <fullName evidence="4">C2H2-type domain-containing protein</fullName>
    </recommendedName>
</protein>
<evidence type="ECO:0000256" key="1">
    <source>
        <dbReference type="SAM" id="MobiDB-lite"/>
    </source>
</evidence>
<reference evidence="2 3" key="1">
    <citation type="submission" date="2021-06" db="EMBL/GenBank/DDBJ databases">
        <title>Caerostris extrusa draft genome.</title>
        <authorList>
            <person name="Kono N."/>
            <person name="Arakawa K."/>
        </authorList>
    </citation>
    <scope>NUCLEOTIDE SEQUENCE [LARGE SCALE GENOMIC DNA]</scope>
</reference>